<organism evidence="4 5">
    <name type="scientific">Jiella pacifica</name>
    <dbReference type="NCBI Taxonomy" id="2696469"/>
    <lineage>
        <taxon>Bacteria</taxon>
        <taxon>Pseudomonadati</taxon>
        <taxon>Pseudomonadota</taxon>
        <taxon>Alphaproteobacteria</taxon>
        <taxon>Hyphomicrobiales</taxon>
        <taxon>Aurantimonadaceae</taxon>
        <taxon>Jiella</taxon>
    </lineage>
</organism>
<feature type="domain" description="ABC transporter substrate-binding protein PnrA-like" evidence="3">
    <location>
        <begin position="44"/>
        <end position="330"/>
    </location>
</feature>
<evidence type="ECO:0000256" key="1">
    <source>
        <dbReference type="ARBA" id="ARBA00022729"/>
    </source>
</evidence>
<proteinExistence type="predicted"/>
<evidence type="ECO:0000313" key="5">
    <source>
        <dbReference type="Proteomes" id="UP000469011"/>
    </source>
</evidence>
<dbReference type="GO" id="GO:0005886">
    <property type="term" value="C:plasma membrane"/>
    <property type="evidence" value="ECO:0007669"/>
    <property type="project" value="InterPro"/>
</dbReference>
<dbReference type="PANTHER" id="PTHR43208">
    <property type="entry name" value="ABC TRANSPORTER SUBSTRATE-BINDING PROTEIN"/>
    <property type="match status" value="1"/>
</dbReference>
<dbReference type="Proteomes" id="UP000469011">
    <property type="component" value="Unassembled WGS sequence"/>
</dbReference>
<dbReference type="InterPro" id="IPR052910">
    <property type="entry name" value="ABC-Purine-Binding"/>
</dbReference>
<dbReference type="InterPro" id="IPR003760">
    <property type="entry name" value="PnrA-like"/>
</dbReference>
<reference evidence="4 5" key="1">
    <citation type="submission" date="2020-01" db="EMBL/GenBank/DDBJ databases">
        <title>Jiella pacifica sp. nov.</title>
        <authorList>
            <person name="Xue Z."/>
            <person name="Zhu S."/>
            <person name="Chen J."/>
            <person name="Yang J."/>
        </authorList>
    </citation>
    <scope>NUCLEOTIDE SEQUENCE [LARGE SCALE GENOMIC DNA]</scope>
    <source>
        <strain evidence="4 5">40Bstr34</strain>
    </source>
</reference>
<evidence type="ECO:0000256" key="2">
    <source>
        <dbReference type="SAM" id="SignalP"/>
    </source>
</evidence>
<sequence>MAGDQTKGRPMLPMNRRRFLATTAALSAAPLLGRVSPAFAASLTAGFVYVGPRDDYGYNQSHAEGAAAIRDMAGLTIIEEENVAESDAVVKTMESMIQLDGAGLIFPTSFGYYNPFVVDTAKAYEDVQFRHCGGLWTDKDPKNAGSYFGYIGTAQYICGIIAGHMTKSKRLGFVAAKPIPQVLLNINAYTLGARSVDPEITTQVIFTGDWAMPVKEAEAVNALVDQGADVLTCHVDSPKVFVQTAAGRGAYVTGYHTSQAPLAPEKYLTGAEWHWATVYKMFAEKALAGEELPNFVRGGLAEDFVKISDYGPAVTEEAKKQADAVKAEVMKGGFAVIKGPLKDNKGNDVVAAGNEYPETAIELESMDYLVEGVIGSTS</sequence>
<gene>
    <name evidence="4" type="ORF">GTK09_24630</name>
</gene>
<dbReference type="EMBL" id="JAAAMG010000033">
    <property type="protein sequence ID" value="NDW07604.1"/>
    <property type="molecule type" value="Genomic_DNA"/>
</dbReference>
<dbReference type="PROSITE" id="PS51318">
    <property type="entry name" value="TAT"/>
    <property type="match status" value="1"/>
</dbReference>
<dbReference type="CDD" id="cd19963">
    <property type="entry name" value="PBP1_BMP-like"/>
    <property type="match status" value="1"/>
</dbReference>
<feature type="signal peptide" evidence="2">
    <location>
        <begin position="1"/>
        <end position="40"/>
    </location>
</feature>
<dbReference type="Gene3D" id="3.40.50.2300">
    <property type="match status" value="2"/>
</dbReference>
<feature type="chain" id="PRO_5026937869" evidence="2">
    <location>
        <begin position="41"/>
        <end position="378"/>
    </location>
</feature>
<dbReference type="PANTHER" id="PTHR43208:SF1">
    <property type="entry name" value="ABC TRANSPORTER SUBSTRATE-BINDING PROTEIN"/>
    <property type="match status" value="1"/>
</dbReference>
<protein>
    <submittedName>
        <fullName evidence="4">BMP family ABC transporter substrate-binding protein</fullName>
    </submittedName>
</protein>
<name>A0A6N9T861_9HYPH</name>
<dbReference type="Pfam" id="PF02608">
    <property type="entry name" value="Bmp"/>
    <property type="match status" value="1"/>
</dbReference>
<keyword evidence="1 2" id="KW-0732">Signal</keyword>
<dbReference type="AlphaFoldDB" id="A0A6N9T861"/>
<keyword evidence="5" id="KW-1185">Reference proteome</keyword>
<evidence type="ECO:0000313" key="4">
    <source>
        <dbReference type="EMBL" id="NDW07604.1"/>
    </source>
</evidence>
<accession>A0A6N9T861</accession>
<dbReference type="InterPro" id="IPR006311">
    <property type="entry name" value="TAT_signal"/>
</dbReference>
<evidence type="ECO:0000259" key="3">
    <source>
        <dbReference type="Pfam" id="PF02608"/>
    </source>
</evidence>
<comment type="caution">
    <text evidence="4">The sequence shown here is derived from an EMBL/GenBank/DDBJ whole genome shotgun (WGS) entry which is preliminary data.</text>
</comment>